<evidence type="ECO:0000313" key="1">
    <source>
        <dbReference type="EMBL" id="SDL97173.1"/>
    </source>
</evidence>
<accession>A0ABY0QVE8</accession>
<sequence length="61" mass="6669">MESVESKLGYYPKCPYCENDHGFDVTLCPHTFGAGGMCELVSCKSCHKIINVSCPPVEKKG</sequence>
<name>A0ABY0QVE8_9GAMM</name>
<reference evidence="1 2" key="1">
    <citation type="submission" date="2016-10" db="EMBL/GenBank/DDBJ databases">
        <authorList>
            <person name="Varghese N."/>
            <person name="Submissions S."/>
        </authorList>
    </citation>
    <scope>NUCLEOTIDE SEQUENCE [LARGE SCALE GENOMIC DNA]</scope>
    <source>
        <strain evidence="1 2">DSM 6083</strain>
    </source>
</reference>
<gene>
    <name evidence="1" type="ORF">SAMN05660875_101349</name>
</gene>
<dbReference type="Proteomes" id="UP000182276">
    <property type="component" value="Unassembled WGS sequence"/>
</dbReference>
<protein>
    <submittedName>
        <fullName evidence="1">Uncharacterized protein</fullName>
    </submittedName>
</protein>
<comment type="caution">
    <text evidence="1">The sequence shown here is derived from an EMBL/GenBank/DDBJ whole genome shotgun (WGS) entry which is preliminary data.</text>
</comment>
<organism evidence="1 2">
    <name type="scientific">Stutzerimonas balearica DSM 6083</name>
    <dbReference type="NCBI Taxonomy" id="1123016"/>
    <lineage>
        <taxon>Bacteria</taxon>
        <taxon>Pseudomonadati</taxon>
        <taxon>Pseudomonadota</taxon>
        <taxon>Gammaproteobacteria</taxon>
        <taxon>Pseudomonadales</taxon>
        <taxon>Pseudomonadaceae</taxon>
        <taxon>Stutzerimonas</taxon>
    </lineage>
</organism>
<evidence type="ECO:0000313" key="2">
    <source>
        <dbReference type="Proteomes" id="UP000182276"/>
    </source>
</evidence>
<keyword evidence="2" id="KW-1185">Reference proteome</keyword>
<dbReference type="EMBL" id="FNHO01000001">
    <property type="protein sequence ID" value="SDL97173.1"/>
    <property type="molecule type" value="Genomic_DNA"/>
</dbReference>
<proteinExistence type="predicted"/>